<reference evidence="2 3" key="1">
    <citation type="submission" date="2016-11" db="EMBL/GenBank/DDBJ databases">
        <authorList>
            <person name="Jaros S."/>
            <person name="Januszkiewicz K."/>
            <person name="Wedrychowicz H."/>
        </authorList>
    </citation>
    <scope>NUCLEOTIDE SEQUENCE [LARGE SCALE GENOMIC DNA]</scope>
    <source>
        <strain evidence="2 3">DSM 43832</strain>
    </source>
</reference>
<dbReference type="STRING" id="1848.SAMN05443637_111156"/>
<evidence type="ECO:0000313" key="3">
    <source>
        <dbReference type="Proteomes" id="UP000184363"/>
    </source>
</evidence>
<evidence type="ECO:0000313" key="2">
    <source>
        <dbReference type="EMBL" id="SHK75630.1"/>
    </source>
</evidence>
<organism evidence="2 3">
    <name type="scientific">Pseudonocardia thermophila</name>
    <dbReference type="NCBI Taxonomy" id="1848"/>
    <lineage>
        <taxon>Bacteria</taxon>
        <taxon>Bacillati</taxon>
        <taxon>Actinomycetota</taxon>
        <taxon>Actinomycetes</taxon>
        <taxon>Pseudonocardiales</taxon>
        <taxon>Pseudonocardiaceae</taxon>
        <taxon>Pseudonocardia</taxon>
    </lineage>
</organism>
<sequence length="133" mass="13802">MDAPQRRHRRRLTILVEETDEPHRGEIGLAAEVILDLAREAGLSSGAAFPAAAGFGFGRAGTGRPTAVVVLGDVEGVEDFARAMALALPSGLITLDDVEEVVPVAPPDPVGDAPARPPLRLVRADPAPGRSPS</sequence>
<dbReference type="EMBL" id="FRAP01000011">
    <property type="protein sequence ID" value="SHK75630.1"/>
    <property type="molecule type" value="Genomic_DNA"/>
</dbReference>
<dbReference type="SUPFAM" id="SSF54913">
    <property type="entry name" value="GlnB-like"/>
    <property type="match status" value="1"/>
</dbReference>
<dbReference type="AlphaFoldDB" id="A0A1M6V2F5"/>
<feature type="region of interest" description="Disordered" evidence="1">
    <location>
        <begin position="105"/>
        <end position="133"/>
    </location>
</feature>
<keyword evidence="3" id="KW-1185">Reference proteome</keyword>
<proteinExistence type="predicted"/>
<evidence type="ECO:0000256" key="1">
    <source>
        <dbReference type="SAM" id="MobiDB-lite"/>
    </source>
</evidence>
<name>A0A1M6V2F5_PSETH</name>
<dbReference type="Proteomes" id="UP000184363">
    <property type="component" value="Unassembled WGS sequence"/>
</dbReference>
<accession>A0A1M6V2F5</accession>
<gene>
    <name evidence="2" type="ORF">SAMN05443637_111156</name>
</gene>
<dbReference type="InterPro" id="IPR011322">
    <property type="entry name" value="N-reg_PII-like_a/b"/>
</dbReference>
<dbReference type="RefSeq" id="WP_073457860.1">
    <property type="nucleotide sequence ID" value="NZ_CALGVN010000059.1"/>
</dbReference>
<protein>
    <submittedName>
        <fullName evidence="2">Uncharacterized protein</fullName>
    </submittedName>
</protein>